<name>A0A0A9ECA7_ARUDO</name>
<protein>
    <submittedName>
        <fullName evidence="2">Monoxygenase, putative</fullName>
    </submittedName>
</protein>
<accession>A0A0A9ECA7</accession>
<keyword evidence="1" id="KW-0732">Signal</keyword>
<feature type="signal peptide" evidence="1">
    <location>
        <begin position="1"/>
        <end position="27"/>
    </location>
</feature>
<dbReference type="EMBL" id="GBRH01204278">
    <property type="protein sequence ID" value="JAD93617.1"/>
    <property type="molecule type" value="Transcribed_RNA"/>
</dbReference>
<sequence length="83" mass="9179">MEMPFSQRLHQLLLVVLQNILLSMLQCSQCQKRTFPCNGQGCQSGDADRNQNPMHGSPTLQILQGSLSCVVVRPLGSLSTQYC</sequence>
<feature type="chain" id="PRO_5002044022" evidence="1">
    <location>
        <begin position="28"/>
        <end position="83"/>
    </location>
</feature>
<reference evidence="2" key="2">
    <citation type="journal article" date="2015" name="Data Brief">
        <title>Shoot transcriptome of the giant reed, Arundo donax.</title>
        <authorList>
            <person name="Barrero R.A."/>
            <person name="Guerrero F.D."/>
            <person name="Moolhuijzen P."/>
            <person name="Goolsby J.A."/>
            <person name="Tidwell J."/>
            <person name="Bellgard S.E."/>
            <person name="Bellgard M.I."/>
        </authorList>
    </citation>
    <scope>NUCLEOTIDE SEQUENCE</scope>
    <source>
        <tissue evidence="2">Shoot tissue taken approximately 20 cm above the soil surface</tissue>
    </source>
</reference>
<reference evidence="2" key="1">
    <citation type="submission" date="2014-09" db="EMBL/GenBank/DDBJ databases">
        <authorList>
            <person name="Magalhaes I.L.F."/>
            <person name="Oliveira U."/>
            <person name="Santos F.R."/>
            <person name="Vidigal T.H.D.A."/>
            <person name="Brescovit A.D."/>
            <person name="Santos A.J."/>
        </authorList>
    </citation>
    <scope>NUCLEOTIDE SEQUENCE</scope>
    <source>
        <tissue evidence="2">Shoot tissue taken approximately 20 cm above the soil surface</tissue>
    </source>
</reference>
<evidence type="ECO:0000313" key="2">
    <source>
        <dbReference type="EMBL" id="JAD93617.1"/>
    </source>
</evidence>
<dbReference type="AlphaFoldDB" id="A0A0A9ECA7"/>
<proteinExistence type="predicted"/>
<evidence type="ECO:0000256" key="1">
    <source>
        <dbReference type="SAM" id="SignalP"/>
    </source>
</evidence>
<organism evidence="2">
    <name type="scientific">Arundo donax</name>
    <name type="common">Giant reed</name>
    <name type="synonym">Donax arundinaceus</name>
    <dbReference type="NCBI Taxonomy" id="35708"/>
    <lineage>
        <taxon>Eukaryota</taxon>
        <taxon>Viridiplantae</taxon>
        <taxon>Streptophyta</taxon>
        <taxon>Embryophyta</taxon>
        <taxon>Tracheophyta</taxon>
        <taxon>Spermatophyta</taxon>
        <taxon>Magnoliopsida</taxon>
        <taxon>Liliopsida</taxon>
        <taxon>Poales</taxon>
        <taxon>Poaceae</taxon>
        <taxon>PACMAD clade</taxon>
        <taxon>Arundinoideae</taxon>
        <taxon>Arundineae</taxon>
        <taxon>Arundo</taxon>
    </lineage>
</organism>